<dbReference type="Proteomes" id="UP001234178">
    <property type="component" value="Unassembled WGS sequence"/>
</dbReference>
<keyword evidence="2" id="KW-1185">Reference proteome</keyword>
<evidence type="ECO:0000313" key="1">
    <source>
        <dbReference type="EMBL" id="KAK4035707.1"/>
    </source>
</evidence>
<evidence type="ECO:0000313" key="2">
    <source>
        <dbReference type="Proteomes" id="UP001234178"/>
    </source>
</evidence>
<name>A0ABR0B1X9_9CRUS</name>
<organism evidence="1 2">
    <name type="scientific">Daphnia magna</name>
    <dbReference type="NCBI Taxonomy" id="35525"/>
    <lineage>
        <taxon>Eukaryota</taxon>
        <taxon>Metazoa</taxon>
        <taxon>Ecdysozoa</taxon>
        <taxon>Arthropoda</taxon>
        <taxon>Crustacea</taxon>
        <taxon>Branchiopoda</taxon>
        <taxon>Diplostraca</taxon>
        <taxon>Cladocera</taxon>
        <taxon>Anomopoda</taxon>
        <taxon>Daphniidae</taxon>
        <taxon>Daphnia</taxon>
    </lineage>
</organism>
<sequence length="118" mass="13135">MHRQGRTRYAVISPSIAGISQDNFAFKIQVDITLRKEESCHTRDSARDGHVHLGVKSIVDKCRHQVVLPAPLQKPSLVSAVRNEDAPSFCLRDCKFLLSSQVSEGSRVNMKLIFIGSC</sequence>
<proteinExistence type="predicted"/>
<protein>
    <submittedName>
        <fullName evidence="1">Uncharacterized protein</fullName>
    </submittedName>
</protein>
<gene>
    <name evidence="1" type="ORF">OUZ56_027792</name>
</gene>
<dbReference type="EMBL" id="JAOYFB010000040">
    <property type="protein sequence ID" value="KAK4035707.1"/>
    <property type="molecule type" value="Genomic_DNA"/>
</dbReference>
<comment type="caution">
    <text evidence="1">The sequence shown here is derived from an EMBL/GenBank/DDBJ whole genome shotgun (WGS) entry which is preliminary data.</text>
</comment>
<accession>A0ABR0B1X9</accession>
<reference evidence="1 2" key="1">
    <citation type="journal article" date="2023" name="Nucleic Acids Res.">
        <title>The hologenome of Daphnia magna reveals possible DNA methylation and microbiome-mediated evolution of the host genome.</title>
        <authorList>
            <person name="Chaturvedi A."/>
            <person name="Li X."/>
            <person name="Dhandapani V."/>
            <person name="Marshall H."/>
            <person name="Kissane S."/>
            <person name="Cuenca-Cambronero M."/>
            <person name="Asole G."/>
            <person name="Calvet F."/>
            <person name="Ruiz-Romero M."/>
            <person name="Marangio P."/>
            <person name="Guigo R."/>
            <person name="Rago D."/>
            <person name="Mirbahai L."/>
            <person name="Eastwood N."/>
            <person name="Colbourne J.K."/>
            <person name="Zhou J."/>
            <person name="Mallon E."/>
            <person name="Orsini L."/>
        </authorList>
    </citation>
    <scope>NUCLEOTIDE SEQUENCE [LARGE SCALE GENOMIC DNA]</scope>
    <source>
        <strain evidence="1">LRV0_1</strain>
    </source>
</reference>